<dbReference type="Gene3D" id="2.30.110.10">
    <property type="entry name" value="Electron Transport, Fmn-binding Protein, Chain A"/>
    <property type="match status" value="1"/>
</dbReference>
<comment type="caution">
    <text evidence="1">The sequence shown here is derived from an EMBL/GenBank/DDBJ whole genome shotgun (WGS) entry which is preliminary data.</text>
</comment>
<proteinExistence type="predicted"/>
<dbReference type="InterPro" id="IPR024747">
    <property type="entry name" value="Pyridox_Oxase-rel"/>
</dbReference>
<protein>
    <submittedName>
        <fullName evidence="1">Pyridoxamine 5'-phosphate oxidase family protein</fullName>
    </submittedName>
</protein>
<keyword evidence="2" id="KW-1185">Reference proteome</keyword>
<dbReference type="InterPro" id="IPR012349">
    <property type="entry name" value="Split_barrel_FMN-bd"/>
</dbReference>
<dbReference type="Proteomes" id="UP001614394">
    <property type="component" value="Unassembled WGS sequence"/>
</dbReference>
<accession>A0ABW8C6F5</accession>
<gene>
    <name evidence="1" type="ORF">ACIGXA_10765</name>
</gene>
<reference evidence="1 2" key="1">
    <citation type="submission" date="2024-10" db="EMBL/GenBank/DDBJ databases">
        <title>The Natural Products Discovery Center: Release of the First 8490 Sequenced Strains for Exploring Actinobacteria Biosynthetic Diversity.</title>
        <authorList>
            <person name="Kalkreuter E."/>
            <person name="Kautsar S.A."/>
            <person name="Yang D."/>
            <person name="Bader C.D."/>
            <person name="Teijaro C.N."/>
            <person name="Fluegel L."/>
            <person name="Davis C.M."/>
            <person name="Simpson J.R."/>
            <person name="Lauterbach L."/>
            <person name="Steele A.D."/>
            <person name="Gui C."/>
            <person name="Meng S."/>
            <person name="Li G."/>
            <person name="Viehrig K."/>
            <person name="Ye F."/>
            <person name="Su P."/>
            <person name="Kiefer A.F."/>
            <person name="Nichols A."/>
            <person name="Cepeda A.J."/>
            <person name="Yan W."/>
            <person name="Fan B."/>
            <person name="Jiang Y."/>
            <person name="Adhikari A."/>
            <person name="Zheng C.-J."/>
            <person name="Schuster L."/>
            <person name="Cowan T.M."/>
            <person name="Smanski M.J."/>
            <person name="Chevrette M.G."/>
            <person name="De Carvalho L.P.S."/>
            <person name="Shen B."/>
        </authorList>
    </citation>
    <scope>NUCLEOTIDE SEQUENCE [LARGE SCALE GENOMIC DNA]</scope>
    <source>
        <strain evidence="1 2">NPDC053399</strain>
    </source>
</reference>
<name>A0ABW8C6F5_9ACTN</name>
<dbReference type="Pfam" id="PF12900">
    <property type="entry name" value="Pyridox_ox_2"/>
    <property type="match status" value="1"/>
</dbReference>
<evidence type="ECO:0000313" key="2">
    <source>
        <dbReference type="Proteomes" id="UP001614394"/>
    </source>
</evidence>
<organism evidence="1 2">
    <name type="scientific">Streptomyces fildesensis</name>
    <dbReference type="NCBI Taxonomy" id="375757"/>
    <lineage>
        <taxon>Bacteria</taxon>
        <taxon>Bacillati</taxon>
        <taxon>Actinomycetota</taxon>
        <taxon>Actinomycetes</taxon>
        <taxon>Kitasatosporales</taxon>
        <taxon>Streptomycetaceae</taxon>
        <taxon>Streptomyces</taxon>
    </lineage>
</organism>
<dbReference type="EMBL" id="JBITYG010000002">
    <property type="protein sequence ID" value="MFI9100996.1"/>
    <property type="molecule type" value="Genomic_DNA"/>
</dbReference>
<dbReference type="RefSeq" id="WP_399646898.1">
    <property type="nucleotide sequence ID" value="NZ_JBITYG010000002.1"/>
</dbReference>
<dbReference type="SUPFAM" id="SSF50475">
    <property type="entry name" value="FMN-binding split barrel"/>
    <property type="match status" value="1"/>
</dbReference>
<sequence length="149" mass="15813">MTSTSRRMTEMMGPEALWLLRGTTGGRLVFVQRGLTQVRPAVHVLENGRLIVRVPAPEGALAGPAVVTYNAEEIDAARRSGWSISVTGPVGLIVDVDEAAHYRRTLPGWVFGPHDTLAHISPQTVRGYRLAAATAATAEIAGSGRSNGS</sequence>
<evidence type="ECO:0000313" key="1">
    <source>
        <dbReference type="EMBL" id="MFI9100996.1"/>
    </source>
</evidence>